<organism evidence="3 4">
    <name type="scientific">Candidatus Pristimantibacillus lignocellulolyticus</name>
    <dbReference type="NCBI Taxonomy" id="2994561"/>
    <lineage>
        <taxon>Bacteria</taxon>
        <taxon>Bacillati</taxon>
        <taxon>Bacillota</taxon>
        <taxon>Bacilli</taxon>
        <taxon>Bacillales</taxon>
        <taxon>Paenibacillaceae</taxon>
        <taxon>Candidatus Pristimantibacillus</taxon>
    </lineage>
</organism>
<feature type="coiled-coil region" evidence="1">
    <location>
        <begin position="191"/>
        <end position="221"/>
    </location>
</feature>
<dbReference type="Pfam" id="PF02368">
    <property type="entry name" value="Big_2"/>
    <property type="match status" value="1"/>
</dbReference>
<gene>
    <name evidence="3" type="ORF">NAG76_10730</name>
</gene>
<dbReference type="SUPFAM" id="SSF49313">
    <property type="entry name" value="Cadherin-like"/>
    <property type="match status" value="1"/>
</dbReference>
<dbReference type="InterPro" id="IPR003343">
    <property type="entry name" value="Big_2"/>
</dbReference>
<dbReference type="InterPro" id="IPR059177">
    <property type="entry name" value="GH29D-like_dom"/>
</dbReference>
<dbReference type="InterPro" id="IPR015919">
    <property type="entry name" value="Cadherin-like_sf"/>
</dbReference>
<dbReference type="SUPFAM" id="SSF49373">
    <property type="entry name" value="Invasin/intimin cell-adhesion fragments"/>
    <property type="match status" value="2"/>
</dbReference>
<dbReference type="Pfam" id="PF00395">
    <property type="entry name" value="SLH"/>
    <property type="match status" value="1"/>
</dbReference>
<dbReference type="Gene3D" id="2.60.40.1080">
    <property type="match status" value="2"/>
</dbReference>
<evidence type="ECO:0000256" key="1">
    <source>
        <dbReference type="SAM" id="Coils"/>
    </source>
</evidence>
<dbReference type="Proteomes" id="UP001056756">
    <property type="component" value="Chromosome"/>
</dbReference>
<protein>
    <submittedName>
        <fullName evidence="3">Chitobiase/beta-hexosaminidase C-terminal domain-containing protein</fullName>
    </submittedName>
</protein>
<dbReference type="GO" id="GO:0016020">
    <property type="term" value="C:membrane"/>
    <property type="evidence" value="ECO:0007669"/>
    <property type="project" value="InterPro"/>
</dbReference>
<dbReference type="Gene3D" id="2.60.40.10">
    <property type="entry name" value="Immunoglobulins"/>
    <property type="match status" value="1"/>
</dbReference>
<dbReference type="InterPro" id="IPR013783">
    <property type="entry name" value="Ig-like_fold"/>
</dbReference>
<evidence type="ECO:0000313" key="3">
    <source>
        <dbReference type="EMBL" id="URN96661.1"/>
    </source>
</evidence>
<dbReference type="SMART" id="SM00635">
    <property type="entry name" value="BID_2"/>
    <property type="match status" value="2"/>
</dbReference>
<evidence type="ECO:0000313" key="4">
    <source>
        <dbReference type="Proteomes" id="UP001056756"/>
    </source>
</evidence>
<dbReference type="Pfam" id="PF05345">
    <property type="entry name" value="He_PIG"/>
    <property type="match status" value="1"/>
</dbReference>
<evidence type="ECO:0000259" key="2">
    <source>
        <dbReference type="PROSITE" id="PS51272"/>
    </source>
</evidence>
<name>A0A9J6ZK89_9BACL</name>
<proteinExistence type="predicted"/>
<dbReference type="EMBL" id="CP097899">
    <property type="protein sequence ID" value="URN96661.1"/>
    <property type="molecule type" value="Genomic_DNA"/>
</dbReference>
<dbReference type="AlphaFoldDB" id="A0A9J6ZK89"/>
<reference evidence="3" key="1">
    <citation type="submission" date="2022-05" db="EMBL/GenBank/DDBJ databases">
        <title>Novel bacterial taxa in a minimal lignocellulolytic consortium and its capacity to transform plastics disclosed by genome-resolved metagenomics.</title>
        <authorList>
            <person name="Rodriguez C.A.D."/>
            <person name="Diaz-Garcia L."/>
            <person name="Herrera K."/>
            <person name="Tarazona N.A."/>
            <person name="Sproer C."/>
            <person name="Overmann J."/>
            <person name="Jimenez D.J."/>
        </authorList>
    </citation>
    <scope>NUCLEOTIDE SEQUENCE</scope>
    <source>
        <strain evidence="3">MAG5</strain>
    </source>
</reference>
<dbReference type="InterPro" id="IPR008964">
    <property type="entry name" value="Invasin/intimin_cell_adhesion"/>
</dbReference>
<dbReference type="PROSITE" id="PS51272">
    <property type="entry name" value="SLH"/>
    <property type="match status" value="1"/>
</dbReference>
<keyword evidence="1" id="KW-0175">Coiled coil</keyword>
<dbReference type="KEGG" id="plig:NAG76_10730"/>
<sequence length="888" mass="93534">MKKHISLMIVLLLMGYFLIPTVENVANASDLTAQQKFEQLQIKGIFSGINGGESGLDQNMNRAQFARVAALLLNLEGIGTPDTKVVTEKPFKDVELGAWYVEEIAAAKEAGIMLGSPDGTFSPSKDMTVQEMAVATARVLDIEPEKDANVEGAADWAAGYIQALKKQNIDFPTNYKETATRSDLVSAAFELETVITDKKETEKKAEELKKAEEEKKKQEESWYPPSTPFANTTLSILDAKAVGAKKFQVRFNRSIDPAAIRLSFSKNGSPIDFQAVPDNETRNYTLTLAEKLTEGIYTVTASYTDSSAVIGSVNVIVMDERVVKLSFVNPSDTVAKGTRIGIEVLVQNQYGESMSMPNLSKLEVLSSGATATIASDRPIVVVDTSSESLQSGISNISITVHDTDSHVSVTKNFRVESMPFVSKAAFIGSLRGIDGQEVSQAHWSHTYHMNLDLYDQYGHMILYPLPSGSGSIASILDPYSANISVGSLIEAPAGEPGTFSLPITLATSESANSSTYTLSLRAGDGSATHTFQVAGSPVLQTLATPTANPASGAVVSGTQVSLSATSGTTIYYTVDGSTPTTSSVPYTGPINITSSTTVKAIAVQPGWTNSSVASFVYAVTIPIELPELIQSSSLLIAGNVYTGSVAASGGTGAITYAITSGQLPAGLDLDEYAGVISGTPSVSGTFNFTISATDSATTPATASAPYTMTIVAPAPTLTHLTSNPANVMLTAVGTTEALAITASFDDAQSLNVTDVAQYASNNVSVATVNDAGIVTAVASGTTTIVVTYGSLTLNVPVMVTESRQLAFLNASIASYGLRVGATTNLTVNVLFNDDTAEDVTAWATFEIENPELATIDANGILTALKPGSTKIIVKFLSMEYIIEGILIQ</sequence>
<dbReference type="GO" id="GO:0005509">
    <property type="term" value="F:calcium ion binding"/>
    <property type="evidence" value="ECO:0007669"/>
    <property type="project" value="InterPro"/>
</dbReference>
<accession>A0A9J6ZK89</accession>
<dbReference type="InterPro" id="IPR001119">
    <property type="entry name" value="SLH_dom"/>
</dbReference>
<feature type="domain" description="SLH" evidence="2">
    <location>
        <begin position="87"/>
        <end position="150"/>
    </location>
</feature>
<dbReference type="Pfam" id="PF13290">
    <property type="entry name" value="CHB_HEX_C_1"/>
    <property type="match status" value="1"/>
</dbReference>